<dbReference type="PANTHER" id="PTHR34220:SF9">
    <property type="entry name" value="SIGNAL TRANSDUCTION HISTIDINE KINASE INTERNAL REGION DOMAIN-CONTAINING PROTEIN"/>
    <property type="match status" value="1"/>
</dbReference>
<dbReference type="PANTHER" id="PTHR34220">
    <property type="entry name" value="SENSOR HISTIDINE KINASE YPDA"/>
    <property type="match status" value="1"/>
</dbReference>
<comment type="caution">
    <text evidence="5">The sequence shown here is derived from an EMBL/GenBank/DDBJ whole genome shotgun (WGS) entry which is preliminary data.</text>
</comment>
<keyword evidence="3" id="KW-1133">Transmembrane helix</keyword>
<dbReference type="GO" id="GO:0016301">
    <property type="term" value="F:kinase activity"/>
    <property type="evidence" value="ECO:0007669"/>
    <property type="project" value="UniProtKB-KW"/>
</dbReference>
<dbReference type="PRINTS" id="PR00344">
    <property type="entry name" value="BCTRLSENSOR"/>
</dbReference>
<reference evidence="5 6" key="1">
    <citation type="submission" date="2021-04" db="EMBL/GenBank/DDBJ databases">
        <title>The genome sequence of type strain Ideonella paludis KCTC 32238.</title>
        <authorList>
            <person name="Liu Y."/>
        </authorList>
    </citation>
    <scope>NUCLEOTIDE SEQUENCE [LARGE SCALE GENOMIC DNA]</scope>
    <source>
        <strain evidence="5 6">KCTC 32238</strain>
    </source>
</reference>
<evidence type="ECO:0000256" key="3">
    <source>
        <dbReference type="SAM" id="Phobius"/>
    </source>
</evidence>
<evidence type="ECO:0000256" key="1">
    <source>
        <dbReference type="ARBA" id="ARBA00000085"/>
    </source>
</evidence>
<feature type="transmembrane region" description="Helical" evidence="3">
    <location>
        <begin position="62"/>
        <end position="81"/>
    </location>
</feature>
<sequence>MSADRIDWSQLWYPGPARRFTPEELARAGRDMPSKTLIVTVGFNLLSMAPMIWVLSGADYRWAIVGIVFAYLILFLPLASWCWRQPVRSRMMVATLALAVVQVGLALCMRQLGLEREARHTLAAVSGLAFVAAAAGLWVWTATRSSQISARLRELDERDQAISMALQLATAQVQPHFLFNSLASLQHWVSTGDGRAAPLLTALTAYLRATLPLFERRSLSLAQELEAVRHYLAVLELRFGQRLRSSVQAAPDTLQASLPPGVLLTLVENAVEHGLAPKLQGGEVRVDAATAADGRVRITICDDGVGLPDALLNPIATTPEPANGRGVGLRNTRTRLQQLHGDAAELHLFNPPSGGACAELLLPPGPSARS</sequence>
<dbReference type="EC" id="2.7.13.3" evidence="2"/>
<name>A0ABS5DZ31_9BURK</name>
<keyword evidence="6" id="KW-1185">Reference proteome</keyword>
<dbReference type="Gene3D" id="3.30.565.10">
    <property type="entry name" value="Histidine kinase-like ATPase, C-terminal domain"/>
    <property type="match status" value="1"/>
</dbReference>
<proteinExistence type="predicted"/>
<dbReference type="Proteomes" id="UP000672097">
    <property type="component" value="Unassembled WGS sequence"/>
</dbReference>
<dbReference type="InterPro" id="IPR036890">
    <property type="entry name" value="HATPase_C_sf"/>
</dbReference>
<feature type="transmembrane region" description="Helical" evidence="3">
    <location>
        <begin position="37"/>
        <end position="56"/>
    </location>
</feature>
<dbReference type="InterPro" id="IPR003594">
    <property type="entry name" value="HATPase_dom"/>
</dbReference>
<dbReference type="Pfam" id="PF06580">
    <property type="entry name" value="His_kinase"/>
    <property type="match status" value="1"/>
</dbReference>
<evidence type="ECO:0000259" key="4">
    <source>
        <dbReference type="PROSITE" id="PS50109"/>
    </source>
</evidence>
<organism evidence="5 6">
    <name type="scientific">Ideonella paludis</name>
    <dbReference type="NCBI Taxonomy" id="1233411"/>
    <lineage>
        <taxon>Bacteria</taxon>
        <taxon>Pseudomonadati</taxon>
        <taxon>Pseudomonadota</taxon>
        <taxon>Betaproteobacteria</taxon>
        <taxon>Burkholderiales</taxon>
        <taxon>Sphaerotilaceae</taxon>
        <taxon>Ideonella</taxon>
    </lineage>
</organism>
<dbReference type="InterPro" id="IPR050640">
    <property type="entry name" value="Bact_2-comp_sensor_kinase"/>
</dbReference>
<keyword evidence="3" id="KW-0812">Transmembrane</keyword>
<dbReference type="RefSeq" id="WP_210809763.1">
    <property type="nucleotide sequence ID" value="NZ_JAGQDG010000005.1"/>
</dbReference>
<keyword evidence="5" id="KW-0808">Transferase</keyword>
<dbReference type="SUPFAM" id="SSF55874">
    <property type="entry name" value="ATPase domain of HSP90 chaperone/DNA topoisomerase II/histidine kinase"/>
    <property type="match status" value="1"/>
</dbReference>
<dbReference type="SMART" id="SM00387">
    <property type="entry name" value="HATPase_c"/>
    <property type="match status" value="1"/>
</dbReference>
<dbReference type="InterPro" id="IPR004358">
    <property type="entry name" value="Sig_transdc_His_kin-like_C"/>
</dbReference>
<feature type="domain" description="Histidine kinase" evidence="4">
    <location>
        <begin position="262"/>
        <end position="366"/>
    </location>
</feature>
<keyword evidence="5" id="KW-0418">Kinase</keyword>
<evidence type="ECO:0000313" key="5">
    <source>
        <dbReference type="EMBL" id="MBQ0936407.1"/>
    </source>
</evidence>
<dbReference type="InterPro" id="IPR010559">
    <property type="entry name" value="Sig_transdc_His_kin_internal"/>
</dbReference>
<protein>
    <recommendedName>
        <fullName evidence="2">histidine kinase</fullName>
        <ecNumber evidence="2">2.7.13.3</ecNumber>
    </recommendedName>
</protein>
<gene>
    <name evidence="5" type="ORF">KAK11_13785</name>
</gene>
<dbReference type="Pfam" id="PF02518">
    <property type="entry name" value="HATPase_c"/>
    <property type="match status" value="1"/>
</dbReference>
<dbReference type="EMBL" id="JAGQDG010000005">
    <property type="protein sequence ID" value="MBQ0936407.1"/>
    <property type="molecule type" value="Genomic_DNA"/>
</dbReference>
<evidence type="ECO:0000256" key="2">
    <source>
        <dbReference type="ARBA" id="ARBA00012438"/>
    </source>
</evidence>
<feature type="transmembrane region" description="Helical" evidence="3">
    <location>
        <begin position="124"/>
        <end position="143"/>
    </location>
</feature>
<dbReference type="InterPro" id="IPR005467">
    <property type="entry name" value="His_kinase_dom"/>
</dbReference>
<accession>A0ABS5DZ31</accession>
<feature type="transmembrane region" description="Helical" evidence="3">
    <location>
        <begin position="93"/>
        <end position="112"/>
    </location>
</feature>
<dbReference type="PROSITE" id="PS50109">
    <property type="entry name" value="HIS_KIN"/>
    <property type="match status" value="1"/>
</dbReference>
<keyword evidence="3" id="KW-0472">Membrane</keyword>
<comment type="catalytic activity">
    <reaction evidence="1">
        <text>ATP + protein L-histidine = ADP + protein N-phospho-L-histidine.</text>
        <dbReference type="EC" id="2.7.13.3"/>
    </reaction>
</comment>
<evidence type="ECO:0000313" key="6">
    <source>
        <dbReference type="Proteomes" id="UP000672097"/>
    </source>
</evidence>